<dbReference type="AlphaFoldDB" id="A0A1W9S116"/>
<dbReference type="PANTHER" id="PTHR33343">
    <property type="entry name" value="54S RIBOSOMAL PROTEIN BL35M"/>
    <property type="match status" value="1"/>
</dbReference>
<organism evidence="8 9">
    <name type="scientific">Candidatus Coatesbacteria bacterium 4484_99</name>
    <dbReference type="NCBI Taxonomy" id="1970774"/>
    <lineage>
        <taxon>Bacteria</taxon>
        <taxon>Candidatus Coatesiibacteriota</taxon>
    </lineage>
</organism>
<evidence type="ECO:0000256" key="6">
    <source>
        <dbReference type="RuleBase" id="RU000568"/>
    </source>
</evidence>
<accession>A0A1W9S116</accession>
<keyword evidence="2 5" id="KW-0689">Ribosomal protein</keyword>
<dbReference type="FunFam" id="4.10.410.60:FF:000001">
    <property type="entry name" value="50S ribosomal protein L35"/>
    <property type="match status" value="1"/>
</dbReference>
<evidence type="ECO:0000256" key="3">
    <source>
        <dbReference type="ARBA" id="ARBA00023274"/>
    </source>
</evidence>
<dbReference type="InterPro" id="IPR001706">
    <property type="entry name" value="Ribosomal_bL35"/>
</dbReference>
<evidence type="ECO:0000313" key="9">
    <source>
        <dbReference type="Proteomes" id="UP000192611"/>
    </source>
</evidence>
<evidence type="ECO:0000313" key="8">
    <source>
        <dbReference type="EMBL" id="OQX90494.1"/>
    </source>
</evidence>
<dbReference type="Pfam" id="PF01632">
    <property type="entry name" value="Ribosomal_L35p"/>
    <property type="match status" value="1"/>
</dbReference>
<dbReference type="PRINTS" id="PR00064">
    <property type="entry name" value="RIBOSOMALL35"/>
</dbReference>
<dbReference type="HAMAP" id="MF_00514">
    <property type="entry name" value="Ribosomal_bL35"/>
    <property type="match status" value="1"/>
</dbReference>
<sequence>MPKIKTRKSAVVRFKKTGTGKFMRRKPGGLHLKTKKSSTRKRNLRREVPVHKHNIKMVKRLLPNT</sequence>
<proteinExistence type="inferred from homology"/>
<dbReference type="GO" id="GO:0006412">
    <property type="term" value="P:translation"/>
    <property type="evidence" value="ECO:0007669"/>
    <property type="project" value="UniProtKB-UniRule"/>
</dbReference>
<dbReference type="SUPFAM" id="SSF143034">
    <property type="entry name" value="L35p-like"/>
    <property type="match status" value="1"/>
</dbReference>
<protein>
    <recommendedName>
        <fullName evidence="4 5">Large ribosomal subunit protein bL35</fullName>
    </recommendedName>
</protein>
<dbReference type="GO" id="GO:0003735">
    <property type="term" value="F:structural constituent of ribosome"/>
    <property type="evidence" value="ECO:0007669"/>
    <property type="project" value="InterPro"/>
</dbReference>
<comment type="similarity">
    <text evidence="1 5 6">Belongs to the bacterial ribosomal protein bL35 family.</text>
</comment>
<dbReference type="Gene3D" id="4.10.410.60">
    <property type="match status" value="1"/>
</dbReference>
<evidence type="ECO:0000256" key="1">
    <source>
        <dbReference type="ARBA" id="ARBA00006598"/>
    </source>
</evidence>
<dbReference type="GO" id="GO:0015934">
    <property type="term" value="C:large ribosomal subunit"/>
    <property type="evidence" value="ECO:0007669"/>
    <property type="project" value="TreeGrafter"/>
</dbReference>
<evidence type="ECO:0000256" key="7">
    <source>
        <dbReference type="SAM" id="MobiDB-lite"/>
    </source>
</evidence>
<evidence type="ECO:0000256" key="2">
    <source>
        <dbReference type="ARBA" id="ARBA00022980"/>
    </source>
</evidence>
<dbReference type="InterPro" id="IPR021137">
    <property type="entry name" value="Ribosomal_bL35-like"/>
</dbReference>
<reference evidence="9" key="1">
    <citation type="submission" date="2017-03" db="EMBL/GenBank/DDBJ databases">
        <title>Novel pathways for hydrocarbon cycling and metabolic interdependencies in hydrothermal sediment communities.</title>
        <authorList>
            <person name="Dombrowski N."/>
            <person name="Seitz K."/>
            <person name="Teske A."/>
            <person name="Baker B."/>
        </authorList>
    </citation>
    <scope>NUCLEOTIDE SEQUENCE [LARGE SCALE GENOMIC DNA]</scope>
</reference>
<comment type="caution">
    <text evidence="8">The sequence shown here is derived from an EMBL/GenBank/DDBJ whole genome shotgun (WGS) entry which is preliminary data.</text>
</comment>
<evidence type="ECO:0000256" key="4">
    <source>
        <dbReference type="ARBA" id="ARBA00071664"/>
    </source>
</evidence>
<dbReference type="InterPro" id="IPR037229">
    <property type="entry name" value="Ribosomal_bL35_sf"/>
</dbReference>
<gene>
    <name evidence="5" type="primary">rpmI</name>
    <name evidence="8" type="ORF">B6D57_02835</name>
</gene>
<dbReference type="Proteomes" id="UP000192611">
    <property type="component" value="Unassembled WGS sequence"/>
</dbReference>
<dbReference type="EMBL" id="NATQ01000047">
    <property type="protein sequence ID" value="OQX90494.1"/>
    <property type="molecule type" value="Genomic_DNA"/>
</dbReference>
<evidence type="ECO:0000256" key="5">
    <source>
        <dbReference type="HAMAP-Rule" id="MF_00514"/>
    </source>
</evidence>
<name>A0A1W9S116_9BACT</name>
<dbReference type="PANTHER" id="PTHR33343:SF1">
    <property type="entry name" value="LARGE RIBOSOMAL SUBUNIT PROTEIN BL35M"/>
    <property type="match status" value="1"/>
</dbReference>
<feature type="region of interest" description="Disordered" evidence="7">
    <location>
        <begin position="20"/>
        <end position="43"/>
    </location>
</feature>
<dbReference type="NCBIfam" id="TIGR00001">
    <property type="entry name" value="rpmI_bact"/>
    <property type="match status" value="1"/>
</dbReference>
<keyword evidence="3 5" id="KW-0687">Ribonucleoprotein</keyword>